<dbReference type="AlphaFoldDB" id="A0AAJ6B0W9"/>
<organism evidence="1 2">
    <name type="scientific">Candidatus Devosia phytovorans</name>
    <dbReference type="NCBI Taxonomy" id="3121372"/>
    <lineage>
        <taxon>Bacteria</taxon>
        <taxon>Pseudomonadati</taxon>
        <taxon>Pseudomonadota</taxon>
        <taxon>Alphaproteobacteria</taxon>
        <taxon>Hyphomicrobiales</taxon>
        <taxon>Devosiaceae</taxon>
        <taxon>Devosia</taxon>
    </lineage>
</organism>
<name>A0AAJ6B0W9_9HYPH</name>
<evidence type="ECO:0000313" key="1">
    <source>
        <dbReference type="EMBL" id="WEK05662.1"/>
    </source>
</evidence>
<accession>A0AAJ6B0W9</accession>
<reference evidence="1" key="1">
    <citation type="submission" date="2023-03" db="EMBL/GenBank/DDBJ databases">
        <title>Andean soil-derived lignocellulolytic bacterial consortium as a source of novel taxa and putative plastic-active enzymes.</title>
        <authorList>
            <person name="Diaz-Garcia L."/>
            <person name="Chuvochina M."/>
            <person name="Feuerriegel G."/>
            <person name="Bunk B."/>
            <person name="Sproer C."/>
            <person name="Streit W.R."/>
            <person name="Rodriguez L.M."/>
            <person name="Overmann J."/>
            <person name="Jimenez D.J."/>
        </authorList>
    </citation>
    <scope>NUCLEOTIDE SEQUENCE</scope>
    <source>
        <strain evidence="1">MAG 4196</strain>
    </source>
</reference>
<sequence length="44" mass="5056">MKHSADFPFARALPDAPLDMPKQLLERRSLFDMLRITLSVLTGR</sequence>
<proteinExistence type="predicted"/>
<protein>
    <submittedName>
        <fullName evidence="1">Uncharacterized protein</fullName>
    </submittedName>
</protein>
<gene>
    <name evidence="1" type="ORF">P0Y65_05245</name>
</gene>
<dbReference type="EMBL" id="CP119312">
    <property type="protein sequence ID" value="WEK05662.1"/>
    <property type="molecule type" value="Genomic_DNA"/>
</dbReference>
<dbReference type="Proteomes" id="UP001217476">
    <property type="component" value="Chromosome"/>
</dbReference>
<evidence type="ECO:0000313" key="2">
    <source>
        <dbReference type="Proteomes" id="UP001217476"/>
    </source>
</evidence>